<keyword evidence="3" id="KW-0576">Peroxisome</keyword>
<name>A0ABP1PWE9_9HEXA</name>
<dbReference type="InterPro" id="IPR007173">
    <property type="entry name" value="ALO_C"/>
</dbReference>
<dbReference type="InterPro" id="IPR016166">
    <property type="entry name" value="FAD-bd_PCMH"/>
</dbReference>
<dbReference type="Proteomes" id="UP001642540">
    <property type="component" value="Unassembled WGS sequence"/>
</dbReference>
<dbReference type="PANTHER" id="PTHR43762">
    <property type="entry name" value="L-GULONOLACTONE OXIDASE"/>
    <property type="match status" value="1"/>
</dbReference>
<dbReference type="PROSITE" id="PS51387">
    <property type="entry name" value="FAD_PCMH"/>
    <property type="match status" value="1"/>
</dbReference>
<comment type="caution">
    <text evidence="6">The sequence shown here is derived from an EMBL/GenBank/DDBJ whole genome shotgun (WGS) entry which is preliminary data.</text>
</comment>
<keyword evidence="4" id="KW-0732">Signal</keyword>
<accession>A0ABP1PWE9</accession>
<dbReference type="Gene3D" id="3.30.70.2520">
    <property type="match status" value="1"/>
</dbReference>
<feature type="signal peptide" evidence="4">
    <location>
        <begin position="1"/>
        <end position="22"/>
    </location>
</feature>
<evidence type="ECO:0000256" key="1">
    <source>
        <dbReference type="ARBA" id="ARBA00004275"/>
    </source>
</evidence>
<gene>
    <name evidence="6" type="ORF">ODALV1_LOCUS2556</name>
</gene>
<comment type="subcellular location">
    <subcellularLocation>
        <location evidence="1">Peroxisome</location>
    </subcellularLocation>
</comment>
<evidence type="ECO:0000256" key="3">
    <source>
        <dbReference type="ARBA" id="ARBA00023140"/>
    </source>
</evidence>
<dbReference type="InterPro" id="IPR036318">
    <property type="entry name" value="FAD-bd_PCMH-like_sf"/>
</dbReference>
<reference evidence="6 7" key="1">
    <citation type="submission" date="2024-08" db="EMBL/GenBank/DDBJ databases">
        <authorList>
            <person name="Cucini C."/>
            <person name="Frati F."/>
        </authorList>
    </citation>
    <scope>NUCLEOTIDE SEQUENCE [LARGE SCALE GENOMIC DNA]</scope>
</reference>
<evidence type="ECO:0000313" key="6">
    <source>
        <dbReference type="EMBL" id="CAL8073253.1"/>
    </source>
</evidence>
<dbReference type="Gene3D" id="3.30.43.10">
    <property type="entry name" value="Uridine Diphospho-n-acetylenolpyruvylglucosamine Reductase, domain 2"/>
    <property type="match status" value="1"/>
</dbReference>
<dbReference type="Gene3D" id="3.30.465.10">
    <property type="match status" value="1"/>
</dbReference>
<keyword evidence="7" id="KW-1185">Reference proteome</keyword>
<protein>
    <recommendedName>
        <fullName evidence="5">FAD-binding PCMH-type domain-containing protein</fullName>
    </recommendedName>
</protein>
<evidence type="ECO:0000313" key="7">
    <source>
        <dbReference type="Proteomes" id="UP001642540"/>
    </source>
</evidence>
<keyword evidence="2" id="KW-0560">Oxidoreductase</keyword>
<feature type="domain" description="FAD-binding PCMH-type" evidence="5">
    <location>
        <begin position="36"/>
        <end position="203"/>
    </location>
</feature>
<dbReference type="InterPro" id="IPR010031">
    <property type="entry name" value="FAD_lactone_oxidase-like"/>
</dbReference>
<dbReference type="Pfam" id="PF01565">
    <property type="entry name" value="FAD_binding_4"/>
    <property type="match status" value="1"/>
</dbReference>
<dbReference type="Pfam" id="PF04030">
    <property type="entry name" value="ALO"/>
    <property type="match status" value="1"/>
</dbReference>
<dbReference type="SUPFAM" id="SSF56176">
    <property type="entry name" value="FAD-binding/transporter-associated domain-like"/>
    <property type="match status" value="1"/>
</dbReference>
<feature type="chain" id="PRO_5045548389" description="FAD-binding PCMH-type domain-containing protein" evidence="4">
    <location>
        <begin position="23"/>
        <end position="592"/>
    </location>
</feature>
<proteinExistence type="predicted"/>
<dbReference type="InterPro" id="IPR016169">
    <property type="entry name" value="FAD-bd_PCMH_sub2"/>
</dbReference>
<evidence type="ECO:0000256" key="2">
    <source>
        <dbReference type="ARBA" id="ARBA00023002"/>
    </source>
</evidence>
<dbReference type="InterPro" id="IPR016167">
    <property type="entry name" value="FAD-bd_PCMH_sub1"/>
</dbReference>
<dbReference type="EMBL" id="CAXLJM020000007">
    <property type="protein sequence ID" value="CAL8073253.1"/>
    <property type="molecule type" value="Genomic_DNA"/>
</dbReference>
<dbReference type="InterPro" id="IPR006094">
    <property type="entry name" value="Oxid_FAD_bind_N"/>
</dbReference>
<organism evidence="6 7">
    <name type="scientific">Orchesella dallaii</name>
    <dbReference type="NCBI Taxonomy" id="48710"/>
    <lineage>
        <taxon>Eukaryota</taxon>
        <taxon>Metazoa</taxon>
        <taxon>Ecdysozoa</taxon>
        <taxon>Arthropoda</taxon>
        <taxon>Hexapoda</taxon>
        <taxon>Collembola</taxon>
        <taxon>Entomobryomorpha</taxon>
        <taxon>Entomobryoidea</taxon>
        <taxon>Orchesellidae</taxon>
        <taxon>Orchesellinae</taxon>
        <taxon>Orchesella</taxon>
    </lineage>
</organism>
<dbReference type="PANTHER" id="PTHR43762:SF1">
    <property type="entry name" value="D-ARABINONO-1,4-LACTONE OXIDASE"/>
    <property type="match status" value="1"/>
</dbReference>
<sequence>MKSPLKIFVSLYPLILFIQVNSSTINYFYKSYQNSVHCTASSPILYPENAEELQLIVQKAIEEKQTVKVLGSRHSITDVICTEGIPVSTKFLNKTEVSDDDTVTVESGAQLMDVLTTLHEAGKTLIHVPAYGGITIGGAIGTGAHGSSLIHPTTLSDQIVQLTIINGMGEFETIKDPDELKAFRVHLGLLGAIVNVTLRTVPLFKMVVYNYPESESILFDGTSLESARSHDWYQLWWFPNSKSVIVSKGNYTDDLELSGNAVTNLIPDVTSAEIISGRESFERAQATKNMQGQQALEDFTKYSLYREVVGKPPIYTETFQNGTRKFANPATGFAYRLQANRCSNKCAWDNGDSSVFPEESAMAFDAEEMPKVLIKMKGILEQLPAAFVMIGVFIRFSKASDALMSIGTGRDSVHIEWTTPMRYDPYTQPRDGIGAYQAILQAMVHDHDGRAHWGKNGQYFFTRDIFLKRVPNLEPFQKMMRKYDPNGIFLNKFGRRLLLEYDDLSMDPFVKRCALQDYCVCTKSWHCADFQMCTTINGMFPVCRDVLPPPPVVALPIPKSKYNSLNLTSIHEQLKKEEQDANNHEISSVGEE</sequence>
<dbReference type="PIRSF" id="PIRSF000136">
    <property type="entry name" value="LGO_GLO"/>
    <property type="match status" value="1"/>
</dbReference>
<evidence type="ECO:0000259" key="5">
    <source>
        <dbReference type="PROSITE" id="PS51387"/>
    </source>
</evidence>
<evidence type="ECO:0000256" key="4">
    <source>
        <dbReference type="SAM" id="SignalP"/>
    </source>
</evidence>